<feature type="region of interest" description="Disordered" evidence="1">
    <location>
        <begin position="1"/>
        <end position="55"/>
    </location>
</feature>
<dbReference type="PANTHER" id="PTHR38790">
    <property type="entry name" value="2EXR DOMAIN-CONTAINING PROTEIN-RELATED"/>
    <property type="match status" value="1"/>
</dbReference>
<keyword evidence="3" id="KW-1185">Reference proteome</keyword>
<gene>
    <name evidence="2" type="ORF">P171DRAFT_523040</name>
</gene>
<dbReference type="PANTHER" id="PTHR38790:SF4">
    <property type="entry name" value="2EXR DOMAIN-CONTAINING PROTEIN"/>
    <property type="match status" value="1"/>
</dbReference>
<feature type="compositionally biased region" description="Basic residues" evidence="1">
    <location>
        <begin position="138"/>
        <end position="147"/>
    </location>
</feature>
<sequence length="293" mass="32543">MESTCVVPASEPASTPKKEQTKLPIFKVTKPGVKRGPRKLPKALQRPVRSAGKVSPVKIKADGLVDARDPPSYLVPAVKRNATESPLLRLDASIRKKIWEYAMGGLTIEIKARKVQTAEESAPATPTSNTGSAYYGKVSHHGPKRTQPKTAFRLPEVSRSIYEETATLGYSTNQFAFVGEVDTKFGREDGPDGALEGWCRELVPAQINAVKSIRPHWHDLQEYVNKSNMRAFKQLFPHLKQIRVPSRAVNCNAKWPCRGDPMRKHLRQQAKGRISALVKRQEGDDVEVVFSGV</sequence>
<dbReference type="AlphaFoldDB" id="A0A9P4PFW1"/>
<proteinExistence type="predicted"/>
<feature type="region of interest" description="Disordered" evidence="1">
    <location>
        <begin position="119"/>
        <end position="149"/>
    </location>
</feature>
<feature type="compositionally biased region" description="Basic residues" evidence="1">
    <location>
        <begin position="32"/>
        <end position="41"/>
    </location>
</feature>
<evidence type="ECO:0000313" key="2">
    <source>
        <dbReference type="EMBL" id="KAF2442166.1"/>
    </source>
</evidence>
<accession>A0A9P4PFW1</accession>
<evidence type="ECO:0000256" key="1">
    <source>
        <dbReference type="SAM" id="MobiDB-lite"/>
    </source>
</evidence>
<dbReference type="Proteomes" id="UP000799764">
    <property type="component" value="Unassembled WGS sequence"/>
</dbReference>
<name>A0A9P4PFW1_9PLEO</name>
<dbReference type="OrthoDB" id="5413827at2759"/>
<reference evidence="2" key="1">
    <citation type="journal article" date="2020" name="Stud. Mycol.">
        <title>101 Dothideomycetes genomes: a test case for predicting lifestyles and emergence of pathogens.</title>
        <authorList>
            <person name="Haridas S."/>
            <person name="Albert R."/>
            <person name="Binder M."/>
            <person name="Bloem J."/>
            <person name="Labutti K."/>
            <person name="Salamov A."/>
            <person name="Andreopoulos B."/>
            <person name="Baker S."/>
            <person name="Barry K."/>
            <person name="Bills G."/>
            <person name="Bluhm B."/>
            <person name="Cannon C."/>
            <person name="Castanera R."/>
            <person name="Culley D."/>
            <person name="Daum C."/>
            <person name="Ezra D."/>
            <person name="Gonzalez J."/>
            <person name="Henrissat B."/>
            <person name="Kuo A."/>
            <person name="Liang C."/>
            <person name="Lipzen A."/>
            <person name="Lutzoni F."/>
            <person name="Magnuson J."/>
            <person name="Mondo S."/>
            <person name="Nolan M."/>
            <person name="Ohm R."/>
            <person name="Pangilinan J."/>
            <person name="Park H.-J."/>
            <person name="Ramirez L."/>
            <person name="Alfaro M."/>
            <person name="Sun H."/>
            <person name="Tritt A."/>
            <person name="Yoshinaga Y."/>
            <person name="Zwiers L.-H."/>
            <person name="Turgeon B."/>
            <person name="Goodwin S."/>
            <person name="Spatafora J."/>
            <person name="Crous P."/>
            <person name="Grigoriev I."/>
        </authorList>
    </citation>
    <scope>NUCLEOTIDE SEQUENCE</scope>
    <source>
        <strain evidence="2">CBS 690.94</strain>
    </source>
</reference>
<evidence type="ECO:0000313" key="3">
    <source>
        <dbReference type="Proteomes" id="UP000799764"/>
    </source>
</evidence>
<protein>
    <submittedName>
        <fullName evidence="2">Uncharacterized protein</fullName>
    </submittedName>
</protein>
<dbReference type="EMBL" id="MU001504">
    <property type="protein sequence ID" value="KAF2442166.1"/>
    <property type="molecule type" value="Genomic_DNA"/>
</dbReference>
<comment type="caution">
    <text evidence="2">The sequence shown here is derived from an EMBL/GenBank/DDBJ whole genome shotgun (WGS) entry which is preliminary data.</text>
</comment>
<organism evidence="2 3">
    <name type="scientific">Karstenula rhodostoma CBS 690.94</name>
    <dbReference type="NCBI Taxonomy" id="1392251"/>
    <lineage>
        <taxon>Eukaryota</taxon>
        <taxon>Fungi</taxon>
        <taxon>Dikarya</taxon>
        <taxon>Ascomycota</taxon>
        <taxon>Pezizomycotina</taxon>
        <taxon>Dothideomycetes</taxon>
        <taxon>Pleosporomycetidae</taxon>
        <taxon>Pleosporales</taxon>
        <taxon>Massarineae</taxon>
        <taxon>Didymosphaeriaceae</taxon>
        <taxon>Karstenula</taxon>
    </lineage>
</organism>